<evidence type="ECO:0000313" key="2">
    <source>
        <dbReference type="EMBL" id="OLF48442.1"/>
    </source>
</evidence>
<evidence type="ECO:0000256" key="1">
    <source>
        <dbReference type="SAM" id="MobiDB-lite"/>
    </source>
</evidence>
<dbReference type="AlphaFoldDB" id="A0A1Q8E9H5"/>
<proteinExistence type="predicted"/>
<keyword evidence="3" id="KW-1185">Reference proteome</keyword>
<sequence>MSSRLMVNLIVILDIRAKRVADTKTKSDINLGHKGQAGGRHQNKPTKKMTHKCESSFCFGGVRETERQV</sequence>
<dbReference type="Proteomes" id="UP000186890">
    <property type="component" value="Unassembled WGS sequence"/>
</dbReference>
<name>A0A1Q8E9H5_9STRE</name>
<organism evidence="2 3">
    <name type="scientific">Streptococcus cuniculi</name>
    <dbReference type="NCBI Taxonomy" id="1432788"/>
    <lineage>
        <taxon>Bacteria</taxon>
        <taxon>Bacillati</taxon>
        <taxon>Bacillota</taxon>
        <taxon>Bacilli</taxon>
        <taxon>Lactobacillales</taxon>
        <taxon>Streptococcaceae</taxon>
        <taxon>Streptococcus</taxon>
    </lineage>
</organism>
<feature type="region of interest" description="Disordered" evidence="1">
    <location>
        <begin position="26"/>
        <end position="50"/>
    </location>
</feature>
<reference evidence="3" key="1">
    <citation type="submission" date="2016-12" db="EMBL/GenBank/DDBJ databases">
        <authorList>
            <person name="Gulvik C.A."/>
        </authorList>
    </citation>
    <scope>NUCLEOTIDE SEQUENCE [LARGE SCALE GENOMIC DNA]</scope>
    <source>
        <strain evidence="3">NED12-00049-6B</strain>
    </source>
</reference>
<gene>
    <name evidence="2" type="ORF">BU202_02160</name>
</gene>
<feature type="compositionally biased region" description="Basic residues" evidence="1">
    <location>
        <begin position="41"/>
        <end position="50"/>
    </location>
</feature>
<protein>
    <submittedName>
        <fullName evidence="2">Uncharacterized protein</fullName>
    </submittedName>
</protein>
<dbReference type="EMBL" id="MSJM01000002">
    <property type="protein sequence ID" value="OLF48442.1"/>
    <property type="molecule type" value="Genomic_DNA"/>
</dbReference>
<accession>A0A1Q8E9H5</accession>
<evidence type="ECO:0000313" key="3">
    <source>
        <dbReference type="Proteomes" id="UP000186890"/>
    </source>
</evidence>
<comment type="caution">
    <text evidence="2">The sequence shown here is derived from an EMBL/GenBank/DDBJ whole genome shotgun (WGS) entry which is preliminary data.</text>
</comment>